<evidence type="ECO:0000313" key="9">
    <source>
        <dbReference type="EMBL" id="KAK3689029.1"/>
    </source>
</evidence>
<keyword evidence="4" id="KW-0256">Endoplasmic reticulum</keyword>
<reference evidence="9" key="2">
    <citation type="submission" date="2023-06" db="EMBL/GenBank/DDBJ databases">
        <authorList>
            <consortium name="Lawrence Berkeley National Laboratory"/>
            <person name="Haridas S."/>
            <person name="Hensen N."/>
            <person name="Bonometti L."/>
            <person name="Westerberg I."/>
            <person name="Brannstrom I.O."/>
            <person name="Guillou S."/>
            <person name="Cros-Aarteil S."/>
            <person name="Calhoun S."/>
            <person name="Kuo A."/>
            <person name="Mondo S."/>
            <person name="Pangilinan J."/>
            <person name="Riley R."/>
            <person name="Labutti K."/>
            <person name="Andreopoulos B."/>
            <person name="Lipzen A."/>
            <person name="Chen C."/>
            <person name="Yanf M."/>
            <person name="Daum C."/>
            <person name="Ng V."/>
            <person name="Clum A."/>
            <person name="Steindorff A."/>
            <person name="Ohm R."/>
            <person name="Martin F."/>
            <person name="Silar P."/>
            <person name="Natvig D."/>
            <person name="Lalanne C."/>
            <person name="Gautier V."/>
            <person name="Ament-Velasquez S.L."/>
            <person name="Kruys A."/>
            <person name="Hutchinson M.I."/>
            <person name="Powell A.J."/>
            <person name="Barry K."/>
            <person name="Miller A.N."/>
            <person name="Grigoriev I.V."/>
            <person name="Debuchy R."/>
            <person name="Gladieux P."/>
            <person name="Thoren M.H."/>
            <person name="Johannesson H."/>
        </authorList>
    </citation>
    <scope>NUCLEOTIDE SEQUENCE</scope>
    <source>
        <strain evidence="9">CBS 314.62</strain>
    </source>
</reference>
<evidence type="ECO:0000256" key="1">
    <source>
        <dbReference type="ARBA" id="ARBA00004173"/>
    </source>
</evidence>
<dbReference type="InterPro" id="IPR000073">
    <property type="entry name" value="AB_hydrolase_1"/>
</dbReference>
<evidence type="ECO:0000256" key="4">
    <source>
        <dbReference type="ARBA" id="ARBA00022824"/>
    </source>
</evidence>
<evidence type="ECO:0000313" key="10">
    <source>
        <dbReference type="Proteomes" id="UP001270362"/>
    </source>
</evidence>
<comment type="caution">
    <text evidence="9">The sequence shown here is derived from an EMBL/GenBank/DDBJ whole genome shotgun (WGS) entry which is preliminary data.</text>
</comment>
<evidence type="ECO:0000256" key="3">
    <source>
        <dbReference type="ARBA" id="ARBA00004370"/>
    </source>
</evidence>
<sequence>LVLVHGLNGDRVQTWTHDRTGVCWPRDLLPAKQPRTRVLSFGFNGDIYGNNCVEGIRSNARALLSRLIDERDDVDSYDRPVVFLAHSLGGLIVKQALRFAHNETIYQSLATATRGLLFYSTPHAGSDEDRWLLIAKSFAPLHQPPRLQWGRPSLLVRALQRDSTAIADLCEDFRHLARRYAIFSFYETHAWPGSRAPIVDKMSALMMLDHEDQVPLEAHHLDLCRFADARDAGFRMTCRRIEMAAKGVQEPSSGMYHDFPGSPPPTSQRQGSCPMIDPSRLLGPPPPPLPVTYSQYVWVDPAISSRKRV</sequence>
<dbReference type="Gene3D" id="3.40.50.1820">
    <property type="entry name" value="alpha/beta hydrolase"/>
    <property type="match status" value="1"/>
</dbReference>
<name>A0AAE1CCZ5_9PEZI</name>
<evidence type="ECO:0000259" key="8">
    <source>
        <dbReference type="Pfam" id="PF12697"/>
    </source>
</evidence>
<dbReference type="Proteomes" id="UP001270362">
    <property type="component" value="Unassembled WGS sequence"/>
</dbReference>
<dbReference type="GO" id="GO:0005783">
    <property type="term" value="C:endoplasmic reticulum"/>
    <property type="evidence" value="ECO:0007669"/>
    <property type="project" value="UniProtKB-SubCell"/>
</dbReference>
<reference evidence="9" key="1">
    <citation type="journal article" date="2023" name="Mol. Phylogenet. Evol.">
        <title>Genome-scale phylogeny and comparative genomics of the fungal order Sordariales.</title>
        <authorList>
            <person name="Hensen N."/>
            <person name="Bonometti L."/>
            <person name="Westerberg I."/>
            <person name="Brannstrom I.O."/>
            <person name="Guillou S."/>
            <person name="Cros-Aarteil S."/>
            <person name="Calhoun S."/>
            <person name="Haridas S."/>
            <person name="Kuo A."/>
            <person name="Mondo S."/>
            <person name="Pangilinan J."/>
            <person name="Riley R."/>
            <person name="LaButti K."/>
            <person name="Andreopoulos B."/>
            <person name="Lipzen A."/>
            <person name="Chen C."/>
            <person name="Yan M."/>
            <person name="Daum C."/>
            <person name="Ng V."/>
            <person name="Clum A."/>
            <person name="Steindorff A."/>
            <person name="Ohm R.A."/>
            <person name="Martin F."/>
            <person name="Silar P."/>
            <person name="Natvig D.O."/>
            <person name="Lalanne C."/>
            <person name="Gautier V."/>
            <person name="Ament-Velasquez S.L."/>
            <person name="Kruys A."/>
            <person name="Hutchinson M.I."/>
            <person name="Powell A.J."/>
            <person name="Barry K."/>
            <person name="Miller A.N."/>
            <person name="Grigoriev I.V."/>
            <person name="Debuchy R."/>
            <person name="Gladieux P."/>
            <person name="Hiltunen Thoren M."/>
            <person name="Johannesson H."/>
        </authorList>
    </citation>
    <scope>NUCLEOTIDE SEQUENCE</scope>
    <source>
        <strain evidence="9">CBS 314.62</strain>
    </source>
</reference>
<feature type="region of interest" description="Disordered" evidence="7">
    <location>
        <begin position="252"/>
        <end position="285"/>
    </location>
</feature>
<dbReference type="PANTHER" id="PTHR48182:SF2">
    <property type="entry name" value="PROTEIN SERAC1"/>
    <property type="match status" value="1"/>
</dbReference>
<evidence type="ECO:0000256" key="7">
    <source>
        <dbReference type="SAM" id="MobiDB-lite"/>
    </source>
</evidence>
<keyword evidence="10" id="KW-1185">Reference proteome</keyword>
<keyword evidence="6" id="KW-0472">Membrane</keyword>
<evidence type="ECO:0000256" key="2">
    <source>
        <dbReference type="ARBA" id="ARBA00004240"/>
    </source>
</evidence>
<dbReference type="Pfam" id="PF12697">
    <property type="entry name" value="Abhydrolase_6"/>
    <property type="match status" value="1"/>
</dbReference>
<feature type="domain" description="AB hydrolase-1" evidence="8">
    <location>
        <begin position="1"/>
        <end position="217"/>
    </location>
</feature>
<organism evidence="9 10">
    <name type="scientific">Podospora appendiculata</name>
    <dbReference type="NCBI Taxonomy" id="314037"/>
    <lineage>
        <taxon>Eukaryota</taxon>
        <taxon>Fungi</taxon>
        <taxon>Dikarya</taxon>
        <taxon>Ascomycota</taxon>
        <taxon>Pezizomycotina</taxon>
        <taxon>Sordariomycetes</taxon>
        <taxon>Sordariomycetidae</taxon>
        <taxon>Sordariales</taxon>
        <taxon>Podosporaceae</taxon>
        <taxon>Podospora</taxon>
    </lineage>
</organism>
<feature type="non-terminal residue" evidence="9">
    <location>
        <position position="309"/>
    </location>
</feature>
<dbReference type="AlphaFoldDB" id="A0AAE1CCZ5"/>
<comment type="subcellular location">
    <subcellularLocation>
        <location evidence="2">Endoplasmic reticulum</location>
    </subcellularLocation>
    <subcellularLocation>
        <location evidence="3">Membrane</location>
    </subcellularLocation>
    <subcellularLocation>
        <location evidence="1">Mitochondrion</location>
    </subcellularLocation>
</comment>
<keyword evidence="5" id="KW-0496">Mitochondrion</keyword>
<gene>
    <name evidence="9" type="ORF">B0T22DRAFT_375769</name>
</gene>
<evidence type="ECO:0000256" key="5">
    <source>
        <dbReference type="ARBA" id="ARBA00023128"/>
    </source>
</evidence>
<proteinExistence type="predicted"/>
<dbReference type="InterPro" id="IPR029058">
    <property type="entry name" value="AB_hydrolase_fold"/>
</dbReference>
<dbReference type="GO" id="GO:0016020">
    <property type="term" value="C:membrane"/>
    <property type="evidence" value="ECO:0007669"/>
    <property type="project" value="UniProtKB-SubCell"/>
</dbReference>
<dbReference type="PANTHER" id="PTHR48182">
    <property type="entry name" value="PROTEIN SERAC1"/>
    <property type="match status" value="1"/>
</dbReference>
<evidence type="ECO:0000256" key="6">
    <source>
        <dbReference type="ARBA" id="ARBA00023136"/>
    </source>
</evidence>
<accession>A0AAE1CCZ5</accession>
<dbReference type="InterPro" id="IPR052374">
    <property type="entry name" value="SERAC1"/>
</dbReference>
<dbReference type="EMBL" id="JAULSO010000002">
    <property type="protein sequence ID" value="KAK3689029.1"/>
    <property type="molecule type" value="Genomic_DNA"/>
</dbReference>
<dbReference type="SUPFAM" id="SSF53474">
    <property type="entry name" value="alpha/beta-Hydrolases"/>
    <property type="match status" value="1"/>
</dbReference>
<protein>
    <recommendedName>
        <fullName evidence="8">AB hydrolase-1 domain-containing protein</fullName>
    </recommendedName>
</protein>
<dbReference type="GO" id="GO:0005739">
    <property type="term" value="C:mitochondrion"/>
    <property type="evidence" value="ECO:0007669"/>
    <property type="project" value="UniProtKB-SubCell"/>
</dbReference>